<protein>
    <recommendedName>
        <fullName evidence="3">ParB-like N-terminal domain-containing protein</fullName>
    </recommendedName>
</protein>
<dbReference type="Pfam" id="PF02195">
    <property type="entry name" value="ParB_N"/>
    <property type="match status" value="1"/>
</dbReference>
<evidence type="ECO:0000256" key="1">
    <source>
        <dbReference type="ARBA" id="ARBA00006295"/>
    </source>
</evidence>
<dbReference type="GO" id="GO:0003677">
    <property type="term" value="F:DNA binding"/>
    <property type="evidence" value="ECO:0007669"/>
    <property type="project" value="InterPro"/>
</dbReference>
<dbReference type="PANTHER" id="PTHR33375:SF1">
    <property type="entry name" value="CHROMOSOME-PARTITIONING PROTEIN PARB-RELATED"/>
    <property type="match status" value="1"/>
</dbReference>
<reference evidence="4 5" key="1">
    <citation type="journal article" date="2018" name="Aquat. Microb. Ecol.">
        <title>Gammaproteobacterial methanotrophs dominate.</title>
        <authorList>
            <person name="Rissanen A.J."/>
            <person name="Saarenheimo J."/>
            <person name="Tiirola M."/>
            <person name="Peura S."/>
            <person name="Aalto S.L."/>
            <person name="Karvinen A."/>
            <person name="Nykanen H."/>
        </authorList>
    </citation>
    <scope>NUCLEOTIDE SEQUENCE [LARGE SCALE GENOMIC DNA]</scope>
    <source>
        <strain evidence="4">AMbin10</strain>
    </source>
</reference>
<evidence type="ECO:0000313" key="4">
    <source>
        <dbReference type="EMBL" id="PZN85422.1"/>
    </source>
</evidence>
<dbReference type="SUPFAM" id="SSF109709">
    <property type="entry name" value="KorB DNA-binding domain-like"/>
    <property type="match status" value="1"/>
</dbReference>
<sequence>MSGKQKRFLGMPLSAEIAKTIREGQEDGGEINVESIPLGRIDVDEENPRRTGFSANNIGDPNTVIGDNANLGLIWEGLQNLAASIKSVGVQQPIKVYRHGDRFRIAFGERRFLASLIAGKTMIPAWILQEKPRYLRNIQYIENMQREDLTAWERILNIHGIINEFKLSGTEEMTVTLLTDISGMSKSRASHYLSIINGPDEVKELIRTGTINNIEKGGYLSRLKNETMRSKAIQMLKEGKDIKFIDKALQEKKVQNSDHTSNPTKLGRPRTRINLGHTANSNLLRIIMTSISVNDFILPSNDSLEWNDLEVVAELWKNFIVALEREIKQKRNL</sequence>
<gene>
    <name evidence="4" type="ORF">DM484_01565</name>
</gene>
<evidence type="ECO:0000313" key="5">
    <source>
        <dbReference type="Proteomes" id="UP000249396"/>
    </source>
</evidence>
<feature type="domain" description="ParB-like N-terminal" evidence="3">
    <location>
        <begin position="57"/>
        <end position="144"/>
    </location>
</feature>
<dbReference type="Gene3D" id="3.90.1530.30">
    <property type="match status" value="1"/>
</dbReference>
<dbReference type="InterPro" id="IPR036086">
    <property type="entry name" value="ParB/Sulfiredoxin_sf"/>
</dbReference>
<accession>A0A2W4RNU5</accession>
<organism evidence="4 5">
    <name type="scientific">Candidatus Methylumidiphilus alinenensis</name>
    <dbReference type="NCBI Taxonomy" id="2202197"/>
    <lineage>
        <taxon>Bacteria</taxon>
        <taxon>Pseudomonadati</taxon>
        <taxon>Pseudomonadota</taxon>
        <taxon>Gammaproteobacteria</taxon>
        <taxon>Methylococcales</taxon>
        <taxon>Candidatus Methylumidiphilus</taxon>
    </lineage>
</organism>
<dbReference type="PANTHER" id="PTHR33375">
    <property type="entry name" value="CHROMOSOME-PARTITIONING PROTEIN PARB-RELATED"/>
    <property type="match status" value="1"/>
</dbReference>
<comment type="caution">
    <text evidence="4">The sequence shown here is derived from an EMBL/GenBank/DDBJ whole genome shotgun (WGS) entry which is preliminary data.</text>
</comment>
<feature type="region of interest" description="Disordered" evidence="2">
    <location>
        <begin position="253"/>
        <end position="272"/>
    </location>
</feature>
<dbReference type="EMBL" id="QJPH01000123">
    <property type="protein sequence ID" value="PZN85422.1"/>
    <property type="molecule type" value="Genomic_DNA"/>
</dbReference>
<name>A0A2W4RNU5_9GAMM</name>
<dbReference type="InterPro" id="IPR003115">
    <property type="entry name" value="ParB_N"/>
</dbReference>
<dbReference type="InterPro" id="IPR050336">
    <property type="entry name" value="Chromosome_partition/occlusion"/>
</dbReference>
<dbReference type="InterPro" id="IPR004437">
    <property type="entry name" value="ParB/RepB/Spo0J"/>
</dbReference>
<dbReference type="Proteomes" id="UP000249396">
    <property type="component" value="Unassembled WGS sequence"/>
</dbReference>
<evidence type="ECO:0000259" key="3">
    <source>
        <dbReference type="SMART" id="SM00470"/>
    </source>
</evidence>
<dbReference type="NCBIfam" id="TIGR00180">
    <property type="entry name" value="parB_part"/>
    <property type="match status" value="1"/>
</dbReference>
<dbReference type="GO" id="GO:0005694">
    <property type="term" value="C:chromosome"/>
    <property type="evidence" value="ECO:0007669"/>
    <property type="project" value="TreeGrafter"/>
</dbReference>
<dbReference type="AlphaFoldDB" id="A0A2W4RNU5"/>
<dbReference type="Gene3D" id="1.10.10.2830">
    <property type="match status" value="1"/>
</dbReference>
<dbReference type="SMART" id="SM00470">
    <property type="entry name" value="ParB"/>
    <property type="match status" value="1"/>
</dbReference>
<dbReference type="GO" id="GO:0007059">
    <property type="term" value="P:chromosome segregation"/>
    <property type="evidence" value="ECO:0007669"/>
    <property type="project" value="TreeGrafter"/>
</dbReference>
<proteinExistence type="inferred from homology"/>
<comment type="similarity">
    <text evidence="1">Belongs to the ParB family.</text>
</comment>
<evidence type="ECO:0000256" key="2">
    <source>
        <dbReference type="SAM" id="MobiDB-lite"/>
    </source>
</evidence>
<dbReference type="SUPFAM" id="SSF110849">
    <property type="entry name" value="ParB/Sulfiredoxin"/>
    <property type="match status" value="1"/>
</dbReference>